<evidence type="ECO:0000313" key="1">
    <source>
        <dbReference type="EMBL" id="ELP67965.1"/>
    </source>
</evidence>
<dbReference type="PANTHER" id="PTHR33558">
    <property type="entry name" value="GLUTAREDOXIN-LIKE PROTEIN C5ORF63 HOMOLOG"/>
    <property type="match status" value="1"/>
</dbReference>
<proteinExistence type="predicted"/>
<keyword evidence="2" id="KW-1185">Reference proteome</keyword>
<protein>
    <submittedName>
        <fullName evidence="1">Glutaredoxin-like protein</fullName>
    </submittedName>
</protein>
<name>L7FBC9_STRT8</name>
<dbReference type="PANTHER" id="PTHR33558:SF1">
    <property type="entry name" value="GLUTAREDOXIN-LIKE PROTEIN C5ORF63 HOMOLOG"/>
    <property type="match status" value="1"/>
</dbReference>
<gene>
    <name evidence="1" type="ORF">STRTUCAR8_04813</name>
</gene>
<dbReference type="InterPro" id="IPR052565">
    <property type="entry name" value="Glutaredoxin-like_YDR286C"/>
</dbReference>
<dbReference type="AlphaFoldDB" id="L7FBC9"/>
<accession>L7FBC9</accession>
<dbReference type="Gene3D" id="3.40.30.10">
    <property type="entry name" value="Glutaredoxin"/>
    <property type="match status" value="1"/>
</dbReference>
<comment type="caution">
    <text evidence="1">The sequence shown here is derived from an EMBL/GenBank/DDBJ whole genome shotgun (WGS) entry which is preliminary data.</text>
</comment>
<dbReference type="InterPro" id="IPR008554">
    <property type="entry name" value="Glutaredoxin-like"/>
</dbReference>
<evidence type="ECO:0000313" key="2">
    <source>
        <dbReference type="Proteomes" id="UP000010931"/>
    </source>
</evidence>
<dbReference type="PATRIC" id="fig|698760.3.peg.3298"/>
<organism evidence="1 2">
    <name type="scientific">Streptomyces turgidiscabies (strain Car8)</name>
    <dbReference type="NCBI Taxonomy" id="698760"/>
    <lineage>
        <taxon>Bacteria</taxon>
        <taxon>Bacillati</taxon>
        <taxon>Actinomycetota</taxon>
        <taxon>Actinomycetes</taxon>
        <taxon>Kitasatosporales</taxon>
        <taxon>Streptomycetaceae</taxon>
        <taxon>Streptomyces</taxon>
    </lineage>
</organism>
<dbReference type="InterPro" id="IPR036249">
    <property type="entry name" value="Thioredoxin-like_sf"/>
</dbReference>
<dbReference type="Proteomes" id="UP000010931">
    <property type="component" value="Unassembled WGS sequence"/>
</dbReference>
<sequence length="181" mass="20064">MRQFLQLLGGFARCLRRGLACQHASRRGGAPTGSEPSESGHGVSIASLFGASGVVRFEGCELSATAQLNNCRRPAVGRREALPRARDNGGMSPLFRRVGRRTPQSRVVTLIRKPGCHLCDDAQGVVEKVCADLGVSWEQKDITEDEELHREYWEQIPVVLIDGAQHTFWRVSEERLRKALT</sequence>
<dbReference type="EMBL" id="AEJB01000248">
    <property type="protein sequence ID" value="ELP67965.1"/>
    <property type="molecule type" value="Genomic_DNA"/>
</dbReference>
<dbReference type="Pfam" id="PF05768">
    <property type="entry name" value="Glrx-like"/>
    <property type="match status" value="1"/>
</dbReference>
<reference evidence="1 2" key="1">
    <citation type="journal article" date="2011" name="Plasmid">
        <title>Streptomyces turgidiscabies Car8 contains a modular pathogenicity island that shares virulence genes with other actinobacterial plant pathogens.</title>
        <authorList>
            <person name="Huguet-Tapia J.C."/>
            <person name="Badger J.H."/>
            <person name="Loria R."/>
            <person name="Pettis G.S."/>
        </authorList>
    </citation>
    <scope>NUCLEOTIDE SEQUENCE [LARGE SCALE GENOMIC DNA]</scope>
    <source>
        <strain evidence="1 2">Car8</strain>
    </source>
</reference>
<dbReference type="SUPFAM" id="SSF52833">
    <property type="entry name" value="Thioredoxin-like"/>
    <property type="match status" value="1"/>
</dbReference>
<dbReference type="STRING" id="85558.T45_06560"/>